<dbReference type="AlphaFoldDB" id="A0A839XZ20"/>
<feature type="compositionally biased region" description="Basic residues" evidence="1">
    <location>
        <begin position="162"/>
        <end position="174"/>
    </location>
</feature>
<keyword evidence="2" id="KW-0812">Transmembrane</keyword>
<accession>A0A839XZ20</accession>
<dbReference type="RefSeq" id="WP_183786497.1">
    <property type="nucleotide sequence ID" value="NZ_JACIBS010000003.1"/>
</dbReference>
<keyword evidence="4" id="KW-1185">Reference proteome</keyword>
<dbReference type="InterPro" id="IPR025058">
    <property type="entry name" value="DUF3995"/>
</dbReference>
<feature type="transmembrane region" description="Helical" evidence="2">
    <location>
        <begin position="66"/>
        <end position="88"/>
    </location>
</feature>
<evidence type="ECO:0000256" key="2">
    <source>
        <dbReference type="SAM" id="Phobius"/>
    </source>
</evidence>
<feature type="region of interest" description="Disordered" evidence="1">
    <location>
        <begin position="151"/>
        <end position="174"/>
    </location>
</feature>
<dbReference type="Pfam" id="PF13160">
    <property type="entry name" value="DUF3995"/>
    <property type="match status" value="1"/>
</dbReference>
<evidence type="ECO:0000256" key="1">
    <source>
        <dbReference type="SAM" id="MobiDB-lite"/>
    </source>
</evidence>
<organism evidence="3 4">
    <name type="scientific">Prauserella sediminis</name>
    <dbReference type="NCBI Taxonomy" id="577680"/>
    <lineage>
        <taxon>Bacteria</taxon>
        <taxon>Bacillati</taxon>
        <taxon>Actinomycetota</taxon>
        <taxon>Actinomycetes</taxon>
        <taxon>Pseudonocardiales</taxon>
        <taxon>Pseudonocardiaceae</taxon>
        <taxon>Prauserella</taxon>
        <taxon>Prauserella salsuginis group</taxon>
    </lineage>
</organism>
<gene>
    <name evidence="3" type="ORF">FB384_004229</name>
</gene>
<keyword evidence="2" id="KW-0472">Membrane</keyword>
<name>A0A839XZ20_9PSEU</name>
<sequence length="174" mass="18969">MVLFAGMHVYWELGGTVGFGDAEKTTPEVGSIATVAFSAAILVAFSTGLGLLVLSMFPGQRRPPPWVMTTYSATASIVLCARGMSGLIDTWLRETGLAEGGISGLTYHQIYGVADPNVETLWASHLMDSNFLAGGILFGLLFMTRERMRTDPRKAQGPLRRLTYRKPRATKARR</sequence>
<feature type="transmembrane region" description="Helical" evidence="2">
    <location>
        <begin position="122"/>
        <end position="144"/>
    </location>
</feature>
<evidence type="ECO:0008006" key="5">
    <source>
        <dbReference type="Google" id="ProtNLM"/>
    </source>
</evidence>
<dbReference type="EMBL" id="JACIBS010000003">
    <property type="protein sequence ID" value="MBB3665276.1"/>
    <property type="molecule type" value="Genomic_DNA"/>
</dbReference>
<reference evidence="3 4" key="1">
    <citation type="submission" date="2020-08" db="EMBL/GenBank/DDBJ databases">
        <title>Sequencing the genomes of 1000 actinobacteria strains.</title>
        <authorList>
            <person name="Klenk H.-P."/>
        </authorList>
    </citation>
    <scope>NUCLEOTIDE SEQUENCE [LARGE SCALE GENOMIC DNA]</scope>
    <source>
        <strain evidence="3 4">DSM 45267</strain>
    </source>
</reference>
<evidence type="ECO:0000313" key="4">
    <source>
        <dbReference type="Proteomes" id="UP000564573"/>
    </source>
</evidence>
<comment type="caution">
    <text evidence="3">The sequence shown here is derived from an EMBL/GenBank/DDBJ whole genome shotgun (WGS) entry which is preliminary data.</text>
</comment>
<proteinExistence type="predicted"/>
<keyword evidence="2" id="KW-1133">Transmembrane helix</keyword>
<evidence type="ECO:0000313" key="3">
    <source>
        <dbReference type="EMBL" id="MBB3665276.1"/>
    </source>
</evidence>
<feature type="transmembrane region" description="Helical" evidence="2">
    <location>
        <begin position="32"/>
        <end position="54"/>
    </location>
</feature>
<dbReference type="Proteomes" id="UP000564573">
    <property type="component" value="Unassembled WGS sequence"/>
</dbReference>
<protein>
    <recommendedName>
        <fullName evidence="5">DUF3995 domain-containing protein</fullName>
    </recommendedName>
</protein>